<accession>A0ABV3RZL3</accession>
<feature type="transmembrane region" description="Helical" evidence="7">
    <location>
        <begin position="163"/>
        <end position="180"/>
    </location>
</feature>
<dbReference type="InterPro" id="IPR050482">
    <property type="entry name" value="Sensor_HK_TwoCompSys"/>
</dbReference>
<evidence type="ECO:0000256" key="3">
    <source>
        <dbReference type="ARBA" id="ARBA00022679"/>
    </source>
</evidence>
<feature type="coiled-coil region" evidence="6">
    <location>
        <begin position="355"/>
        <end position="389"/>
    </location>
</feature>
<keyword evidence="4" id="KW-0418">Kinase</keyword>
<feature type="transmembrane region" description="Helical" evidence="7">
    <location>
        <begin position="216"/>
        <end position="236"/>
    </location>
</feature>
<comment type="catalytic activity">
    <reaction evidence="1">
        <text>ATP + protein L-histidine = ADP + protein N-phospho-L-histidine.</text>
        <dbReference type="EC" id="2.7.13.3"/>
    </reaction>
</comment>
<evidence type="ECO:0000256" key="4">
    <source>
        <dbReference type="ARBA" id="ARBA00022777"/>
    </source>
</evidence>
<reference evidence="8 9" key="1">
    <citation type="submission" date="2024-02" db="EMBL/GenBank/DDBJ databases">
        <title>New especies of Spiribacter isolated from saline water.</title>
        <authorList>
            <person name="Leon M.J."/>
            <person name="De La Haba R."/>
            <person name="Sanchez-Porro C."/>
            <person name="Ventosa A."/>
        </authorList>
    </citation>
    <scope>NUCLEOTIDE SEQUENCE [LARGE SCALE GENOMIC DNA]</scope>
    <source>
        <strain evidence="9">ag22IC6-196</strain>
    </source>
</reference>
<dbReference type="EMBL" id="JBAKFG010000003">
    <property type="protein sequence ID" value="MEX0373605.1"/>
    <property type="molecule type" value="Genomic_DNA"/>
</dbReference>
<feature type="transmembrane region" description="Helical" evidence="7">
    <location>
        <begin position="302"/>
        <end position="323"/>
    </location>
</feature>
<keyword evidence="9" id="KW-1185">Reference proteome</keyword>
<comment type="caution">
    <text evidence="8">The sequence shown here is derived from an EMBL/GenBank/DDBJ whole genome shotgun (WGS) entry which is preliminary data.</text>
</comment>
<feature type="transmembrane region" description="Helical" evidence="7">
    <location>
        <begin position="335"/>
        <end position="356"/>
    </location>
</feature>
<keyword evidence="7" id="KW-0812">Transmembrane</keyword>
<proteinExistence type="predicted"/>
<keyword evidence="7" id="KW-1133">Transmembrane helix</keyword>
<sequence>MLAIPIALYLSGSLLLNVPHDQQQALIALDSDPDVTVPLPWVEFRGVNQKGAVTGSILLPPTNNTTGPSQALYFSGYEGILSIFSDGDLLVYAGSGSTVQGPSHLQDLLVRLPANLGTFNLTFSIEPAGTQFVRLRGGYMGPVSDFDAAISRHNFYYNDLRKIFLGIETFIALLLGAFIVSKTSPNYYRYLFSIVLFFMAMQASSLDGDPFSLNAFYHQFMLLLPYVVCLGFRLVLEANDIHQQRIKTGCRTLLAFAFILVIPIQLGLLPGAQATLIYSLPVALIIWAIGVVALLRTRSPQFSSYLTFALLVTTISALFGIAHDLSVKFGWIDSNLLFVPLCAPIFFASIAFALILDFAKTRRELEDLNRDLQKKVINATAQIQRESSKRVIVEVEQAKTQTHKNLMMDLHDGVLGYLSSIYALLEPRTDTKTTTVKKLAKNAMDEIRLMLNRDVSGQQGSLLVVLSVFQDQMQSRLDSMDVDLQMDVTALADYDSPSDPFNLDVYRILQEATTNAVDRAACTELRIVAYTDDRNHFLCIENAGGRGLSLASDNEPLQGTGLSNMKARAAAHGAAMSITATPTGARLLIELPPTQDA</sequence>
<feature type="transmembrane region" description="Helical" evidence="7">
    <location>
        <begin position="187"/>
        <end position="204"/>
    </location>
</feature>
<evidence type="ECO:0000256" key="5">
    <source>
        <dbReference type="ARBA" id="ARBA00023012"/>
    </source>
</evidence>
<dbReference type="Proteomes" id="UP001556636">
    <property type="component" value="Unassembled WGS sequence"/>
</dbReference>
<dbReference type="EC" id="2.7.13.3" evidence="2"/>
<dbReference type="PANTHER" id="PTHR24421:SF10">
    <property type="entry name" value="NITRATE_NITRITE SENSOR PROTEIN NARQ"/>
    <property type="match status" value="1"/>
</dbReference>
<protein>
    <recommendedName>
        <fullName evidence="2">histidine kinase</fullName>
        <ecNumber evidence="2">2.7.13.3</ecNumber>
    </recommendedName>
</protein>
<organism evidence="8 9">
    <name type="scientific">Spiribacter roseus</name>
    <dbReference type="NCBI Taxonomy" id="1855875"/>
    <lineage>
        <taxon>Bacteria</taxon>
        <taxon>Pseudomonadati</taxon>
        <taxon>Pseudomonadota</taxon>
        <taxon>Gammaproteobacteria</taxon>
        <taxon>Chromatiales</taxon>
        <taxon>Ectothiorhodospiraceae</taxon>
        <taxon>Spiribacter</taxon>
    </lineage>
</organism>
<dbReference type="Gene3D" id="3.30.565.10">
    <property type="entry name" value="Histidine kinase-like ATPase, C-terminal domain"/>
    <property type="match status" value="1"/>
</dbReference>
<name>A0ABV3RZL3_9GAMM</name>
<evidence type="ECO:0000256" key="7">
    <source>
        <dbReference type="SAM" id="Phobius"/>
    </source>
</evidence>
<keyword evidence="5" id="KW-0902">Two-component regulatory system</keyword>
<evidence type="ECO:0000256" key="2">
    <source>
        <dbReference type="ARBA" id="ARBA00012438"/>
    </source>
</evidence>
<evidence type="ECO:0000313" key="9">
    <source>
        <dbReference type="Proteomes" id="UP001556636"/>
    </source>
</evidence>
<feature type="transmembrane region" description="Helical" evidence="7">
    <location>
        <begin position="275"/>
        <end position="295"/>
    </location>
</feature>
<keyword evidence="3" id="KW-0808">Transferase</keyword>
<evidence type="ECO:0000256" key="6">
    <source>
        <dbReference type="SAM" id="Coils"/>
    </source>
</evidence>
<dbReference type="RefSeq" id="WP_367951792.1">
    <property type="nucleotide sequence ID" value="NZ_JBAKFG010000003.1"/>
</dbReference>
<feature type="transmembrane region" description="Helical" evidence="7">
    <location>
        <begin position="248"/>
        <end position="269"/>
    </location>
</feature>
<dbReference type="InterPro" id="IPR036890">
    <property type="entry name" value="HATPase_C_sf"/>
</dbReference>
<evidence type="ECO:0000313" key="8">
    <source>
        <dbReference type="EMBL" id="MEX0373605.1"/>
    </source>
</evidence>
<keyword evidence="6" id="KW-0175">Coiled coil</keyword>
<keyword evidence="7" id="KW-0472">Membrane</keyword>
<evidence type="ECO:0000256" key="1">
    <source>
        <dbReference type="ARBA" id="ARBA00000085"/>
    </source>
</evidence>
<gene>
    <name evidence="8" type="ORF">V6X51_09205</name>
</gene>
<dbReference type="PANTHER" id="PTHR24421">
    <property type="entry name" value="NITRATE/NITRITE SENSOR PROTEIN NARX-RELATED"/>
    <property type="match status" value="1"/>
</dbReference>
<dbReference type="SUPFAM" id="SSF55874">
    <property type="entry name" value="ATPase domain of HSP90 chaperone/DNA topoisomerase II/histidine kinase"/>
    <property type="match status" value="1"/>
</dbReference>